<protein>
    <recommendedName>
        <fullName evidence="9">Organic cation transporter</fullName>
    </recommendedName>
</protein>
<dbReference type="InterPro" id="IPR036259">
    <property type="entry name" value="MFS_trans_sf"/>
</dbReference>
<evidence type="ECO:0000256" key="1">
    <source>
        <dbReference type="ARBA" id="ARBA00004141"/>
    </source>
</evidence>
<gene>
    <name evidence="7" type="ORF">IPOD504_LOCUS5862</name>
</gene>
<name>A0ABN8I7J4_9NEOP</name>
<evidence type="ECO:0000256" key="2">
    <source>
        <dbReference type="ARBA" id="ARBA00022692"/>
    </source>
</evidence>
<feature type="transmembrane region" description="Helical" evidence="6">
    <location>
        <begin position="275"/>
        <end position="293"/>
    </location>
</feature>
<evidence type="ECO:0000256" key="6">
    <source>
        <dbReference type="SAM" id="Phobius"/>
    </source>
</evidence>
<comment type="subcellular location">
    <subcellularLocation>
        <location evidence="1">Membrane</location>
        <topology evidence="1">Multi-pass membrane protein</topology>
    </subcellularLocation>
</comment>
<proteinExistence type="predicted"/>
<evidence type="ECO:0008006" key="9">
    <source>
        <dbReference type="Google" id="ProtNLM"/>
    </source>
</evidence>
<keyword evidence="8" id="KW-1185">Reference proteome</keyword>
<feature type="region of interest" description="Disordered" evidence="5">
    <location>
        <begin position="327"/>
        <end position="360"/>
    </location>
</feature>
<evidence type="ECO:0000313" key="7">
    <source>
        <dbReference type="EMBL" id="CAH2047623.1"/>
    </source>
</evidence>
<feature type="compositionally biased region" description="Basic and acidic residues" evidence="5">
    <location>
        <begin position="334"/>
        <end position="355"/>
    </location>
</feature>
<dbReference type="Gene3D" id="1.20.1250.20">
    <property type="entry name" value="MFS general substrate transporter like domains"/>
    <property type="match status" value="1"/>
</dbReference>
<evidence type="ECO:0000256" key="3">
    <source>
        <dbReference type="ARBA" id="ARBA00022989"/>
    </source>
</evidence>
<feature type="non-terminal residue" evidence="7">
    <location>
        <position position="389"/>
    </location>
</feature>
<keyword evidence="3 6" id="KW-1133">Transmembrane helix</keyword>
<dbReference type="InterPro" id="IPR005828">
    <property type="entry name" value="MFS_sugar_transport-like"/>
</dbReference>
<dbReference type="Pfam" id="PF00083">
    <property type="entry name" value="Sugar_tr"/>
    <property type="match status" value="1"/>
</dbReference>
<keyword evidence="4 6" id="KW-0472">Membrane</keyword>
<dbReference type="EMBL" id="OW152829">
    <property type="protein sequence ID" value="CAH2047623.1"/>
    <property type="molecule type" value="Genomic_DNA"/>
</dbReference>
<accession>A0ABN8I7J4</accession>
<evidence type="ECO:0000313" key="8">
    <source>
        <dbReference type="Proteomes" id="UP000837857"/>
    </source>
</evidence>
<organism evidence="7 8">
    <name type="scientific">Iphiclides podalirius</name>
    <name type="common">scarce swallowtail</name>
    <dbReference type="NCBI Taxonomy" id="110791"/>
    <lineage>
        <taxon>Eukaryota</taxon>
        <taxon>Metazoa</taxon>
        <taxon>Ecdysozoa</taxon>
        <taxon>Arthropoda</taxon>
        <taxon>Hexapoda</taxon>
        <taxon>Insecta</taxon>
        <taxon>Pterygota</taxon>
        <taxon>Neoptera</taxon>
        <taxon>Endopterygota</taxon>
        <taxon>Lepidoptera</taxon>
        <taxon>Glossata</taxon>
        <taxon>Ditrysia</taxon>
        <taxon>Papilionoidea</taxon>
        <taxon>Papilionidae</taxon>
        <taxon>Papilioninae</taxon>
        <taxon>Iphiclides</taxon>
    </lineage>
</organism>
<reference evidence="7" key="1">
    <citation type="submission" date="2022-03" db="EMBL/GenBank/DDBJ databases">
        <authorList>
            <person name="Martin H S."/>
        </authorList>
    </citation>
    <scope>NUCLEOTIDE SEQUENCE</scope>
</reference>
<evidence type="ECO:0000256" key="4">
    <source>
        <dbReference type="ARBA" id="ARBA00023136"/>
    </source>
</evidence>
<evidence type="ECO:0000256" key="5">
    <source>
        <dbReference type="SAM" id="MobiDB-lite"/>
    </source>
</evidence>
<dbReference type="SUPFAM" id="SSF103473">
    <property type="entry name" value="MFS general substrate transporter"/>
    <property type="match status" value="1"/>
</dbReference>
<feature type="transmembrane region" description="Helical" evidence="6">
    <location>
        <begin position="245"/>
        <end position="269"/>
    </location>
</feature>
<feature type="transmembrane region" description="Helical" evidence="6">
    <location>
        <begin position="45"/>
        <end position="64"/>
    </location>
</feature>
<keyword evidence="2 6" id="KW-0812">Transmembrane</keyword>
<dbReference type="PANTHER" id="PTHR24064">
    <property type="entry name" value="SOLUTE CARRIER FAMILY 22 MEMBER"/>
    <property type="match status" value="1"/>
</dbReference>
<sequence length="389" mass="43185">MASKPKGTPRLSRVEDGKTLVQKVDLDTILVEEIGQFGWYQLRTLVLSALMVVFAAWAASEYVFTTARISTRCLIPECEDAGDGTEFSPPWILNAVPGASISSFDGCQRYPNVTAAARLDTCPADLFDRSRVVNCEEYVYQNKDTVVYDYGLACDEWRRTLIGSMRTLGTLLALPITGYVSDHWGRRVALTINAVNTAWLGTVRYWADTYIGFLISEVAESTFGSGGFSCAYILLMELVGPKYRVAAGATMNTFFSVGQVTMGLIAWAIPNWRSFTLALYLPQFLTITYFWIMSESVRWYMSKGRYEDAEAVLKTVARVNKKALSDKSLQGAEEDSRRRQDTTGSGRGRESERAVANRVGVPPQEDLVALPSIAGLVDNNDVRVLRDVD</sequence>
<dbReference type="Proteomes" id="UP000837857">
    <property type="component" value="Chromosome 17"/>
</dbReference>